<sequence>MRATAGTIAALAVALALLVGCTPTPTGASLAPVPSAAPSAVPTPRPTAEVDVPRVQSALDLNQVPLSVTPQRIRVDTLGIDMSIDAVGLAEDGSMALPSNPAVAAWYSFGPSPTSPSGATVVAAHVDSLVYNIGPFARLAQAPAGTEIIVATDDGQERRYAVESIQTVNKTDVPWDQVFDRTGPSRLTLVTCGGEFDYEARRYLSNVIVSATPIL</sequence>
<dbReference type="EMBL" id="SOHQ01000032">
    <property type="protein sequence ID" value="TFD77037.1"/>
    <property type="molecule type" value="Genomic_DNA"/>
</dbReference>
<organism evidence="3 4">
    <name type="scientific">Cryobacterium psychrophilum</name>
    <dbReference type="NCBI Taxonomy" id="41988"/>
    <lineage>
        <taxon>Bacteria</taxon>
        <taxon>Bacillati</taxon>
        <taxon>Actinomycetota</taxon>
        <taxon>Actinomycetes</taxon>
        <taxon>Micrococcales</taxon>
        <taxon>Microbacteriaceae</taxon>
        <taxon>Cryobacterium</taxon>
    </lineage>
</organism>
<dbReference type="Proteomes" id="UP000298218">
    <property type="component" value="Unassembled WGS sequence"/>
</dbReference>
<evidence type="ECO:0000256" key="2">
    <source>
        <dbReference type="PIRSR" id="PIRSR605754-1"/>
    </source>
</evidence>
<dbReference type="GO" id="GO:0016787">
    <property type="term" value="F:hydrolase activity"/>
    <property type="evidence" value="ECO:0007669"/>
    <property type="project" value="UniProtKB-KW"/>
</dbReference>
<dbReference type="AlphaFoldDB" id="A0A4Y8KLE8"/>
<accession>A0A4Y8KLE8</accession>
<dbReference type="CDD" id="cd05829">
    <property type="entry name" value="Sortase_F"/>
    <property type="match status" value="1"/>
</dbReference>
<dbReference type="InterPro" id="IPR042001">
    <property type="entry name" value="Sortase_F"/>
</dbReference>
<comment type="caution">
    <text evidence="3">The sequence shown here is derived from an EMBL/GenBank/DDBJ whole genome shotgun (WGS) entry which is preliminary data.</text>
</comment>
<dbReference type="Gene3D" id="2.40.260.10">
    <property type="entry name" value="Sortase"/>
    <property type="match status" value="1"/>
</dbReference>
<dbReference type="PROSITE" id="PS51257">
    <property type="entry name" value="PROKAR_LIPOPROTEIN"/>
    <property type="match status" value="1"/>
</dbReference>
<reference evidence="3 4" key="1">
    <citation type="submission" date="2019-03" db="EMBL/GenBank/DDBJ databases">
        <title>Genomics of glacier-inhabiting Cryobacterium strains.</title>
        <authorList>
            <person name="Liu Q."/>
            <person name="Xin Y.-H."/>
        </authorList>
    </citation>
    <scope>NUCLEOTIDE SEQUENCE [LARGE SCALE GENOMIC DNA]</scope>
    <source>
        <strain evidence="3 4">CGMCC 1.4292</strain>
    </source>
</reference>
<evidence type="ECO:0000313" key="4">
    <source>
        <dbReference type="Proteomes" id="UP000298218"/>
    </source>
</evidence>
<dbReference type="SUPFAM" id="SSF63817">
    <property type="entry name" value="Sortase"/>
    <property type="match status" value="1"/>
</dbReference>
<name>A0A4Y8KLE8_9MICO</name>
<dbReference type="InterPro" id="IPR023365">
    <property type="entry name" value="Sortase_dom-sf"/>
</dbReference>
<dbReference type="Pfam" id="PF04203">
    <property type="entry name" value="Sortase"/>
    <property type="match status" value="1"/>
</dbReference>
<feature type="active site" description="Acyl-thioester intermediate" evidence="2">
    <location>
        <position position="192"/>
    </location>
</feature>
<evidence type="ECO:0000256" key="1">
    <source>
        <dbReference type="ARBA" id="ARBA00022801"/>
    </source>
</evidence>
<dbReference type="RefSeq" id="WP_134173395.1">
    <property type="nucleotide sequence ID" value="NZ_SODI01000001.1"/>
</dbReference>
<gene>
    <name evidence="3" type="ORF">E3T53_12260</name>
</gene>
<protein>
    <submittedName>
        <fullName evidence="3">Class F sortase</fullName>
    </submittedName>
</protein>
<dbReference type="InterPro" id="IPR005754">
    <property type="entry name" value="Sortase"/>
</dbReference>
<keyword evidence="4" id="KW-1185">Reference proteome</keyword>
<dbReference type="OrthoDB" id="525039at2"/>
<feature type="active site" description="Proton donor/acceptor" evidence="2">
    <location>
        <position position="125"/>
    </location>
</feature>
<keyword evidence="1" id="KW-0378">Hydrolase</keyword>
<proteinExistence type="predicted"/>
<evidence type="ECO:0000313" key="3">
    <source>
        <dbReference type="EMBL" id="TFD77037.1"/>
    </source>
</evidence>